<accession>A0A939S757</accession>
<proteinExistence type="inferred from homology"/>
<dbReference type="AlphaFoldDB" id="A0A939S757"/>
<dbReference type="Pfam" id="PF02913">
    <property type="entry name" value="FAD-oxidase_C"/>
    <property type="match status" value="1"/>
</dbReference>
<dbReference type="InterPro" id="IPR016171">
    <property type="entry name" value="Vanillyl_alc_oxidase_C-sub2"/>
</dbReference>
<dbReference type="InterPro" id="IPR016169">
    <property type="entry name" value="FAD-bd_PCMH_sub2"/>
</dbReference>
<comment type="caution">
    <text evidence="7">The sequence shown here is derived from an EMBL/GenBank/DDBJ whole genome shotgun (WGS) entry which is preliminary data.</text>
</comment>
<keyword evidence="4" id="KW-0274">FAD</keyword>
<dbReference type="PANTHER" id="PTHR42934">
    <property type="entry name" value="GLYCOLATE OXIDASE SUBUNIT GLCD"/>
    <property type="match status" value="1"/>
</dbReference>
<evidence type="ECO:0000256" key="3">
    <source>
        <dbReference type="ARBA" id="ARBA00022630"/>
    </source>
</evidence>
<dbReference type="Gene3D" id="1.10.45.10">
    <property type="entry name" value="Vanillyl-alcohol Oxidase, Chain A, domain 4"/>
    <property type="match status" value="1"/>
</dbReference>
<dbReference type="InterPro" id="IPR004113">
    <property type="entry name" value="FAD-bd_oxidored_4_C"/>
</dbReference>
<reference evidence="7" key="1">
    <citation type="submission" date="2021-03" db="EMBL/GenBank/DDBJ databases">
        <title>Leucobacter chromiisoli sp. nov., isolated from chromium-containing soil of chemical plant.</title>
        <authorList>
            <person name="Xu Z."/>
        </authorList>
    </citation>
    <scope>NUCLEOTIDE SEQUENCE</scope>
    <source>
        <strain evidence="7">S27</strain>
    </source>
</reference>
<dbReference type="Proteomes" id="UP000664382">
    <property type="component" value="Unassembled WGS sequence"/>
</dbReference>
<evidence type="ECO:0000313" key="7">
    <source>
        <dbReference type="EMBL" id="MBO1903069.1"/>
    </source>
</evidence>
<dbReference type="Gene3D" id="3.30.70.2740">
    <property type="match status" value="1"/>
</dbReference>
<dbReference type="InterPro" id="IPR051914">
    <property type="entry name" value="FAD-linked_OxidoTrans_Type4"/>
</dbReference>
<evidence type="ECO:0000256" key="4">
    <source>
        <dbReference type="ARBA" id="ARBA00022827"/>
    </source>
</evidence>
<evidence type="ECO:0000256" key="2">
    <source>
        <dbReference type="ARBA" id="ARBA00008000"/>
    </source>
</evidence>
<organism evidence="7 8">
    <name type="scientific">Leucobacter weissii</name>
    <dbReference type="NCBI Taxonomy" id="1983706"/>
    <lineage>
        <taxon>Bacteria</taxon>
        <taxon>Bacillati</taxon>
        <taxon>Actinomycetota</taxon>
        <taxon>Actinomycetes</taxon>
        <taxon>Micrococcales</taxon>
        <taxon>Microbacteriaceae</taxon>
        <taxon>Leucobacter</taxon>
    </lineage>
</organism>
<protein>
    <submittedName>
        <fullName evidence="7">FAD-binding protein</fullName>
    </submittedName>
</protein>
<evidence type="ECO:0000313" key="8">
    <source>
        <dbReference type="Proteomes" id="UP000664382"/>
    </source>
</evidence>
<dbReference type="SUPFAM" id="SSF56176">
    <property type="entry name" value="FAD-binding/transporter-associated domain-like"/>
    <property type="match status" value="1"/>
</dbReference>
<dbReference type="InterPro" id="IPR016164">
    <property type="entry name" value="FAD-linked_Oxase-like_C"/>
</dbReference>
<dbReference type="PANTHER" id="PTHR42934:SF2">
    <property type="entry name" value="GLYCOLATE OXIDASE SUBUNIT GLCD"/>
    <property type="match status" value="1"/>
</dbReference>
<dbReference type="GO" id="GO:0016491">
    <property type="term" value="F:oxidoreductase activity"/>
    <property type="evidence" value="ECO:0007669"/>
    <property type="project" value="UniProtKB-KW"/>
</dbReference>
<keyword evidence="5" id="KW-0560">Oxidoreductase</keyword>
<gene>
    <name evidence="7" type="ORF">J4H92_14070</name>
</gene>
<dbReference type="InterPro" id="IPR036318">
    <property type="entry name" value="FAD-bd_PCMH-like_sf"/>
</dbReference>
<feature type="domain" description="FAD-binding PCMH-type" evidence="6">
    <location>
        <begin position="42"/>
        <end position="221"/>
    </location>
</feature>
<keyword evidence="3" id="KW-0285">Flavoprotein</keyword>
<evidence type="ECO:0000256" key="1">
    <source>
        <dbReference type="ARBA" id="ARBA00001974"/>
    </source>
</evidence>
<dbReference type="Pfam" id="PF01565">
    <property type="entry name" value="FAD_binding_4"/>
    <property type="match status" value="1"/>
</dbReference>
<name>A0A939S757_9MICO</name>
<keyword evidence="8" id="KW-1185">Reference proteome</keyword>
<comment type="cofactor">
    <cofactor evidence="1">
        <name>FAD</name>
        <dbReference type="ChEBI" id="CHEBI:57692"/>
    </cofactor>
</comment>
<dbReference type="SUPFAM" id="SSF55103">
    <property type="entry name" value="FAD-linked oxidases, C-terminal domain"/>
    <property type="match status" value="1"/>
</dbReference>
<dbReference type="InterPro" id="IPR006094">
    <property type="entry name" value="Oxid_FAD_bind_N"/>
</dbReference>
<sequence>MHATERSRSAVVEDLRAALGAEQVVDDADRLARLAADRSGTVQGAATALVLPRSTAEVQEIVRIADRHAAPIVAQGARTSLAGAASAVAGAILVDFGGMNRILRIDPLERLAVVEPGVLVSELAAAAERAGLFYAPDPVSAEWATIGGTIATNAGGMRCIKYGVTRDSVRSLEVVLADGSVVRTRRDTIKSVTGLDLTSLVVGSEGTLGLVTEATVTLRSAPGPSRGVSALFPRIDDALEAAAAVATEAAPPAVLEMLDDVALTAIRAHDPTIEAPASARAWLLAVTDARVGAEEELDAFERIFSEHRALRVDRADDPQRLDRLFATRRALNPALDAYTGGALHGDIAVPRGRLGAFAARAADISRSFGVIVSVGGHVGDGNLHPVVAYDPDDAEQARLAREAQRALLSAAQELGGTVSGEHGVGTEKLHALDGELSPRVRELQLAVKRAFDPKGILNPGRKL</sequence>
<dbReference type="Gene3D" id="3.30.465.10">
    <property type="match status" value="1"/>
</dbReference>
<dbReference type="FunFam" id="3.30.70.2740:FF:000001">
    <property type="entry name" value="D-lactate dehydrogenase mitochondrial"/>
    <property type="match status" value="1"/>
</dbReference>
<evidence type="ECO:0000256" key="5">
    <source>
        <dbReference type="ARBA" id="ARBA00023002"/>
    </source>
</evidence>
<comment type="similarity">
    <text evidence="2">Belongs to the FAD-binding oxidoreductase/transferase type 4 family.</text>
</comment>
<dbReference type="RefSeq" id="WP_208098815.1">
    <property type="nucleotide sequence ID" value="NZ_JAGDYM010000016.1"/>
</dbReference>
<dbReference type="GO" id="GO:0071949">
    <property type="term" value="F:FAD binding"/>
    <property type="evidence" value="ECO:0007669"/>
    <property type="project" value="InterPro"/>
</dbReference>
<dbReference type="InterPro" id="IPR016166">
    <property type="entry name" value="FAD-bd_PCMH"/>
</dbReference>
<dbReference type="EMBL" id="JAGDYM010000016">
    <property type="protein sequence ID" value="MBO1903069.1"/>
    <property type="molecule type" value="Genomic_DNA"/>
</dbReference>
<dbReference type="PROSITE" id="PS51387">
    <property type="entry name" value="FAD_PCMH"/>
    <property type="match status" value="1"/>
</dbReference>
<evidence type="ECO:0000259" key="6">
    <source>
        <dbReference type="PROSITE" id="PS51387"/>
    </source>
</evidence>